<dbReference type="EMBL" id="MT142090">
    <property type="protein sequence ID" value="QJA74330.1"/>
    <property type="molecule type" value="Genomic_DNA"/>
</dbReference>
<dbReference type="Pfam" id="PF08291">
    <property type="entry name" value="Peptidase_M15_3"/>
    <property type="match status" value="1"/>
</dbReference>
<organism evidence="2">
    <name type="scientific">viral metagenome</name>
    <dbReference type="NCBI Taxonomy" id="1070528"/>
    <lineage>
        <taxon>unclassified sequences</taxon>
        <taxon>metagenomes</taxon>
        <taxon>organismal metagenomes</taxon>
    </lineage>
</organism>
<evidence type="ECO:0000313" key="3">
    <source>
        <dbReference type="EMBL" id="QJA74330.1"/>
    </source>
</evidence>
<protein>
    <submittedName>
        <fullName evidence="2">Putative peptidase</fullName>
    </submittedName>
</protein>
<dbReference type="EMBL" id="MT141447">
    <property type="protein sequence ID" value="QJA61605.1"/>
    <property type="molecule type" value="Genomic_DNA"/>
</dbReference>
<proteinExistence type="predicted"/>
<dbReference type="InterPro" id="IPR009045">
    <property type="entry name" value="Zn_M74/Hedgehog-like"/>
</dbReference>
<gene>
    <name evidence="3" type="ORF">MM415A02046_0010</name>
    <name evidence="2" type="ORF">MM415B00913_0003</name>
</gene>
<dbReference type="InterPro" id="IPR013230">
    <property type="entry name" value="Peptidase_M15A_C"/>
</dbReference>
<sequence>MSNLSRNFSFKEMWVSADHPEIIKAGIEQYPPCGLPDWTIPRLSLLCYQVLQPIRDKFNKPLHLLSVYRNDILNTAVGGSKTSDHMQAIAADFYIKGVEMKDVFMWIQKTLCFRQLIFYPANGFIHVSMNTPTVRPYKTQSWVKGQE</sequence>
<reference evidence="2" key="1">
    <citation type="submission" date="2020-03" db="EMBL/GenBank/DDBJ databases">
        <title>The deep terrestrial virosphere.</title>
        <authorList>
            <person name="Holmfeldt K."/>
            <person name="Nilsson E."/>
            <person name="Simone D."/>
            <person name="Lopez-Fernandez M."/>
            <person name="Wu X."/>
            <person name="de Brujin I."/>
            <person name="Lundin D."/>
            <person name="Andersson A."/>
            <person name="Bertilsson S."/>
            <person name="Dopson M."/>
        </authorList>
    </citation>
    <scope>NUCLEOTIDE SEQUENCE</scope>
    <source>
        <strain evidence="3">MM415A02046</strain>
        <strain evidence="2">MM415B00913</strain>
    </source>
</reference>
<dbReference type="SUPFAM" id="SSF55166">
    <property type="entry name" value="Hedgehog/DD-peptidase"/>
    <property type="match status" value="1"/>
</dbReference>
<evidence type="ECO:0000313" key="2">
    <source>
        <dbReference type="EMBL" id="QJA61605.1"/>
    </source>
</evidence>
<evidence type="ECO:0000259" key="1">
    <source>
        <dbReference type="Pfam" id="PF08291"/>
    </source>
</evidence>
<accession>A0A6M3IX07</accession>
<name>A0A6M3IX07_9ZZZZ</name>
<dbReference type="Gene3D" id="3.30.1380.10">
    <property type="match status" value="1"/>
</dbReference>
<dbReference type="AlphaFoldDB" id="A0A6M3IX07"/>
<feature type="domain" description="Peptidase M15A C-terminal" evidence="1">
    <location>
        <begin position="45"/>
        <end position="128"/>
    </location>
</feature>